<dbReference type="STRING" id="660122.C7ZMW0"/>
<dbReference type="OrthoDB" id="2991872at2759"/>
<dbReference type="eggNOG" id="ENOG502S0C8">
    <property type="taxonomic scope" value="Eukaryota"/>
</dbReference>
<dbReference type="InterPro" id="IPR021858">
    <property type="entry name" value="Fun_TF"/>
</dbReference>
<name>C7ZMW0_FUSV7</name>
<evidence type="ECO:0000313" key="2">
    <source>
        <dbReference type="EMBL" id="EEU34653.1"/>
    </source>
</evidence>
<keyword evidence="1" id="KW-0539">Nucleus</keyword>
<dbReference type="HOGENOM" id="CLU_013866_6_0_1"/>
<gene>
    <name evidence="2" type="ORF">NECHADRAFT_15414</name>
</gene>
<dbReference type="VEuPathDB" id="FungiDB:NECHADRAFT_15414"/>
<keyword evidence="3" id="KW-1185">Reference proteome</keyword>
<dbReference type="RefSeq" id="XP_003040366.1">
    <property type="nucleotide sequence ID" value="XM_003040320.1"/>
</dbReference>
<evidence type="ECO:0000313" key="3">
    <source>
        <dbReference type="Proteomes" id="UP000005206"/>
    </source>
</evidence>
<dbReference type="Pfam" id="PF11951">
    <property type="entry name" value="Fungal_trans_2"/>
    <property type="match status" value="1"/>
</dbReference>
<dbReference type="InterPro" id="IPR053175">
    <property type="entry name" value="DHMBA_Reg_Transcription_Factor"/>
</dbReference>
<sequence length="353" mass="40072">LPRTIIRQPTQSHDNVSLSYFVRRFVSPDEGDGFPGHFTFLPDLYDHYKHGLLETATLSVAQMAAYNQFGGEELRTHSFRNYGRAIRSLQESIQTDSQAIDDKVIATILLLCTFKARDISGEGLGDPKEHAPGLFYLLEKRGPCQIGTRRGAELFLLAHLRLVSRRQIYSFLHEDDTYTDPGAIATVMGLFDPLLRALSMMSRTLSLRHRLSKHMDRAEPEDEQLLLQECFDMLDQFHVWDQEAPSYWHSTFEGRAAPTVLGEMSSRMTYCDSETACIIILIRSALLILLLTMLAYHSQLQLVQETEDNSHHDFWAECIPILESDVRKAIDDMLTSVPFALGDVDSTGRPTTM</sequence>
<evidence type="ECO:0000256" key="1">
    <source>
        <dbReference type="ARBA" id="ARBA00023242"/>
    </source>
</evidence>
<dbReference type="PANTHER" id="PTHR38791:SF12">
    <property type="entry name" value="TRANSCRIPTION FACTOR DOMAIN-CONTAINING PROTEIN-RELATED"/>
    <property type="match status" value="1"/>
</dbReference>
<dbReference type="KEGG" id="nhe:NECHADRAFT_15414"/>
<organism evidence="2 3">
    <name type="scientific">Fusarium vanettenii (strain ATCC MYA-4622 / CBS 123669 / FGSC 9596 / NRRL 45880 / 77-13-4)</name>
    <name type="common">Fusarium solani subsp. pisi</name>
    <dbReference type="NCBI Taxonomy" id="660122"/>
    <lineage>
        <taxon>Eukaryota</taxon>
        <taxon>Fungi</taxon>
        <taxon>Dikarya</taxon>
        <taxon>Ascomycota</taxon>
        <taxon>Pezizomycotina</taxon>
        <taxon>Sordariomycetes</taxon>
        <taxon>Hypocreomycetidae</taxon>
        <taxon>Hypocreales</taxon>
        <taxon>Nectriaceae</taxon>
        <taxon>Fusarium</taxon>
        <taxon>Fusarium solani species complex</taxon>
        <taxon>Fusarium vanettenii</taxon>
    </lineage>
</organism>
<evidence type="ECO:0008006" key="4">
    <source>
        <dbReference type="Google" id="ProtNLM"/>
    </source>
</evidence>
<dbReference type="EMBL" id="GG698959">
    <property type="protein sequence ID" value="EEU34653.1"/>
    <property type="molecule type" value="Genomic_DNA"/>
</dbReference>
<dbReference type="Proteomes" id="UP000005206">
    <property type="component" value="Chromosome 3"/>
</dbReference>
<dbReference type="PANTHER" id="PTHR38791">
    <property type="entry name" value="ZN(II)2CYS6 TRANSCRIPTION FACTOR (EUROFUNG)-RELATED-RELATED"/>
    <property type="match status" value="1"/>
</dbReference>
<dbReference type="AlphaFoldDB" id="C7ZMW0"/>
<reference evidence="2 3" key="1">
    <citation type="journal article" date="2009" name="PLoS Genet.">
        <title>The genome of Nectria haematococca: contribution of supernumerary chromosomes to gene expansion.</title>
        <authorList>
            <person name="Coleman J.J."/>
            <person name="Rounsley S.D."/>
            <person name="Rodriguez-Carres M."/>
            <person name="Kuo A."/>
            <person name="Wasmann C.C."/>
            <person name="Grimwood J."/>
            <person name="Schmutz J."/>
            <person name="Taga M."/>
            <person name="White G.J."/>
            <person name="Zhou S."/>
            <person name="Schwartz D.C."/>
            <person name="Freitag M."/>
            <person name="Ma L.J."/>
            <person name="Danchin E.G."/>
            <person name="Henrissat B."/>
            <person name="Coutinho P.M."/>
            <person name="Nelson D.R."/>
            <person name="Straney D."/>
            <person name="Napoli C.A."/>
            <person name="Barker B.M."/>
            <person name="Gribskov M."/>
            <person name="Rep M."/>
            <person name="Kroken S."/>
            <person name="Molnar I."/>
            <person name="Rensing C."/>
            <person name="Kennell J.C."/>
            <person name="Zamora J."/>
            <person name="Farman M.L."/>
            <person name="Selker E.U."/>
            <person name="Salamov A."/>
            <person name="Shapiro H."/>
            <person name="Pangilinan J."/>
            <person name="Lindquist E."/>
            <person name="Lamers C."/>
            <person name="Grigoriev I.V."/>
            <person name="Geiser D.M."/>
            <person name="Covert S.F."/>
            <person name="Temporini E."/>
            <person name="Vanetten H.D."/>
        </authorList>
    </citation>
    <scope>NUCLEOTIDE SEQUENCE [LARGE SCALE GENOMIC DNA]</scope>
    <source>
        <strain evidence="3">ATCC MYA-4622 / CBS 123669 / FGSC 9596 / NRRL 45880 / 77-13-4</strain>
    </source>
</reference>
<protein>
    <recommendedName>
        <fullName evidence="4">Transcription factor domain-containing protein</fullName>
    </recommendedName>
</protein>
<dbReference type="OMA" id="GCYVCRR"/>
<accession>C7ZMW0</accession>
<feature type="non-terminal residue" evidence="2">
    <location>
        <position position="353"/>
    </location>
</feature>
<dbReference type="GeneID" id="9678775"/>
<feature type="non-terminal residue" evidence="2">
    <location>
        <position position="1"/>
    </location>
</feature>
<dbReference type="InParanoid" id="C7ZMW0"/>
<proteinExistence type="predicted"/>